<name>A0A3S5A3C2_9PLAT</name>
<dbReference type="PANTHER" id="PTHR46009">
    <property type="entry name" value="VACUOLAR PROTEIN SORTING-ASSOCIATED PROTEIN VTA1 HOMOLOG"/>
    <property type="match status" value="1"/>
</dbReference>
<reference evidence="4" key="1">
    <citation type="submission" date="2018-11" db="EMBL/GenBank/DDBJ databases">
        <authorList>
            <consortium name="Pathogen Informatics"/>
        </authorList>
    </citation>
    <scope>NUCLEOTIDE SEQUENCE</scope>
</reference>
<evidence type="ECO:0000256" key="1">
    <source>
        <dbReference type="ARBA" id="ARBA00004308"/>
    </source>
</evidence>
<keyword evidence="5" id="KW-1185">Reference proteome</keyword>
<dbReference type="InterPro" id="IPR023175">
    <property type="entry name" value="Vta1/CALS_N_sf"/>
</dbReference>
<dbReference type="AlphaFoldDB" id="A0A3S5A3C2"/>
<dbReference type="GO" id="GO:0005771">
    <property type="term" value="C:multivesicular body"/>
    <property type="evidence" value="ECO:0007669"/>
    <property type="project" value="TreeGrafter"/>
</dbReference>
<organism evidence="4 5">
    <name type="scientific">Protopolystoma xenopodis</name>
    <dbReference type="NCBI Taxonomy" id="117903"/>
    <lineage>
        <taxon>Eukaryota</taxon>
        <taxon>Metazoa</taxon>
        <taxon>Spiralia</taxon>
        <taxon>Lophotrochozoa</taxon>
        <taxon>Platyhelminthes</taxon>
        <taxon>Monogenea</taxon>
        <taxon>Polyopisthocotylea</taxon>
        <taxon>Polystomatidea</taxon>
        <taxon>Polystomatidae</taxon>
        <taxon>Protopolystoma</taxon>
    </lineage>
</organism>
<dbReference type="Proteomes" id="UP000784294">
    <property type="component" value="Unassembled WGS sequence"/>
</dbReference>
<dbReference type="PANTHER" id="PTHR46009:SF1">
    <property type="entry name" value="VACUOLAR PROTEIN SORTING-ASSOCIATED PROTEIN VTA1 HOMOLOG"/>
    <property type="match status" value="1"/>
</dbReference>
<sequence>MDLTRPPALLRQIGMYTKCAHEHESRDPIISYYCRLYAAQKGMELDKKSPESKAFLNALMDNLDVLKEKHKNSEAIISDTVGQAHIEQYALKLLDFAYKKDMSEDFGPSTIKSFYTAGILLDVAGLFGEVGDEIEKARKYAKWKAIYITQCLKNGEQPVSGPLTGEGAAEAP</sequence>
<dbReference type="GO" id="GO:0032511">
    <property type="term" value="P:late endosome to vacuole transport via multivesicular body sorting pathway"/>
    <property type="evidence" value="ECO:0007669"/>
    <property type="project" value="InterPro"/>
</dbReference>
<dbReference type="Gene3D" id="1.25.40.270">
    <property type="entry name" value="Vacuolar protein sorting-associated protein vta1"/>
    <property type="match status" value="1"/>
</dbReference>
<dbReference type="EMBL" id="CAAALY010081669">
    <property type="protein sequence ID" value="VEL26638.1"/>
    <property type="molecule type" value="Genomic_DNA"/>
</dbReference>
<feature type="non-terminal residue" evidence="4">
    <location>
        <position position="172"/>
    </location>
</feature>
<evidence type="ECO:0000313" key="5">
    <source>
        <dbReference type="Proteomes" id="UP000784294"/>
    </source>
</evidence>
<proteinExistence type="predicted"/>
<keyword evidence="2" id="KW-0472">Membrane</keyword>
<protein>
    <recommendedName>
        <fullName evidence="3">Vta1/callose synthase N-terminal domain-containing protein</fullName>
    </recommendedName>
</protein>
<comment type="subcellular location">
    <subcellularLocation>
        <location evidence="1">Endomembrane system</location>
    </subcellularLocation>
</comment>
<evidence type="ECO:0000256" key="2">
    <source>
        <dbReference type="ARBA" id="ARBA00023136"/>
    </source>
</evidence>
<dbReference type="OrthoDB" id="391137at2759"/>
<accession>A0A3S5A3C2</accession>
<feature type="domain" description="Vta1/callose synthase N-terminal" evidence="3">
    <location>
        <begin position="13"/>
        <end position="154"/>
    </location>
</feature>
<gene>
    <name evidence="4" type="ORF">PXEA_LOCUS20078</name>
</gene>
<evidence type="ECO:0000313" key="4">
    <source>
        <dbReference type="EMBL" id="VEL26638.1"/>
    </source>
</evidence>
<dbReference type="InterPro" id="IPR044538">
    <property type="entry name" value="Vta1-like"/>
</dbReference>
<dbReference type="InterPro" id="IPR039431">
    <property type="entry name" value="Vta1/CALS_N"/>
</dbReference>
<evidence type="ECO:0000259" key="3">
    <source>
        <dbReference type="Pfam" id="PF04652"/>
    </source>
</evidence>
<comment type="caution">
    <text evidence="4">The sequence shown here is derived from an EMBL/GenBank/DDBJ whole genome shotgun (WGS) entry which is preliminary data.</text>
</comment>
<dbReference type="Pfam" id="PF04652">
    <property type="entry name" value="Vta1"/>
    <property type="match status" value="1"/>
</dbReference>